<dbReference type="EnsemblPlants" id="Pp3c6_16240V3.1">
    <property type="protein sequence ID" value="Pp3c6_16240V3.1"/>
    <property type="gene ID" value="Pp3c6_16240"/>
</dbReference>
<dbReference type="GO" id="GO:0000026">
    <property type="term" value="F:alpha-1,2-mannosyltransferase activity"/>
    <property type="evidence" value="ECO:0000318"/>
    <property type="project" value="GO_Central"/>
</dbReference>
<feature type="compositionally biased region" description="Basic residues" evidence="11">
    <location>
        <begin position="1"/>
        <end position="10"/>
    </location>
</feature>
<dbReference type="OrthoDB" id="497541at2759"/>
<dbReference type="OMA" id="PRDMHAK"/>
<gene>
    <name evidence="13" type="primary">LOC112283768</name>
    <name evidence="12" type="ORF">PHYPA_009023</name>
</gene>
<feature type="region of interest" description="Disordered" evidence="11">
    <location>
        <begin position="1"/>
        <end position="27"/>
    </location>
</feature>
<organism evidence="12">
    <name type="scientific">Physcomitrium patens</name>
    <name type="common">Spreading-leaved earth moss</name>
    <name type="synonym">Physcomitrella patens</name>
    <dbReference type="NCBI Taxonomy" id="3218"/>
    <lineage>
        <taxon>Eukaryota</taxon>
        <taxon>Viridiplantae</taxon>
        <taxon>Streptophyta</taxon>
        <taxon>Embryophyta</taxon>
        <taxon>Bryophyta</taxon>
        <taxon>Bryophytina</taxon>
        <taxon>Bryopsida</taxon>
        <taxon>Funariidae</taxon>
        <taxon>Funariales</taxon>
        <taxon>Funariaceae</taxon>
        <taxon>Physcomitrium</taxon>
    </lineage>
</organism>
<feature type="compositionally biased region" description="Basic and acidic residues" evidence="11">
    <location>
        <begin position="11"/>
        <end position="27"/>
    </location>
</feature>
<evidence type="ECO:0000256" key="7">
    <source>
        <dbReference type="ARBA" id="ARBA00022824"/>
    </source>
</evidence>
<name>A0A2K1KFW3_PHYPA</name>
<protein>
    <recommendedName>
        <fullName evidence="10">Mannosyltransferase</fullName>
        <ecNumber evidence="10">2.4.1.-</ecNumber>
    </recommendedName>
</protein>
<dbReference type="AlphaFoldDB" id="A0A2K1KFW3"/>
<keyword evidence="9 10" id="KW-0472">Membrane</keyword>
<evidence type="ECO:0000256" key="3">
    <source>
        <dbReference type="ARBA" id="ARBA00007063"/>
    </source>
</evidence>
<evidence type="ECO:0000256" key="8">
    <source>
        <dbReference type="ARBA" id="ARBA00022989"/>
    </source>
</evidence>
<reference evidence="13" key="3">
    <citation type="submission" date="2020-12" db="UniProtKB">
        <authorList>
            <consortium name="EnsemblPlants"/>
        </authorList>
    </citation>
    <scope>IDENTIFICATION</scope>
</reference>
<dbReference type="Pfam" id="PF03901">
    <property type="entry name" value="Glyco_transf_22"/>
    <property type="match status" value="1"/>
</dbReference>
<feature type="transmembrane region" description="Helical" evidence="10">
    <location>
        <begin position="176"/>
        <end position="192"/>
    </location>
</feature>
<keyword evidence="7 10" id="KW-0256">Endoplasmic reticulum</keyword>
<evidence type="ECO:0000256" key="9">
    <source>
        <dbReference type="ARBA" id="ARBA00023136"/>
    </source>
</evidence>
<dbReference type="PANTHER" id="PTHR22760">
    <property type="entry name" value="GLYCOSYLTRANSFERASE"/>
    <property type="match status" value="1"/>
</dbReference>
<evidence type="ECO:0000256" key="11">
    <source>
        <dbReference type="SAM" id="MobiDB-lite"/>
    </source>
</evidence>
<dbReference type="EnsemblPlants" id="Pp3c6_16240V3.4">
    <property type="protein sequence ID" value="Pp3c6_16240V3.4"/>
    <property type="gene ID" value="Pp3c6_16240"/>
</dbReference>
<evidence type="ECO:0000313" key="14">
    <source>
        <dbReference type="Proteomes" id="UP000006727"/>
    </source>
</evidence>
<feature type="transmembrane region" description="Helical" evidence="10">
    <location>
        <begin position="264"/>
        <end position="283"/>
    </location>
</feature>
<comment type="subcellular location">
    <subcellularLocation>
        <location evidence="1 10">Endoplasmic reticulum membrane</location>
        <topology evidence="1 10">Multi-pass membrane protein</topology>
    </subcellularLocation>
</comment>
<dbReference type="Gramene" id="Pp3c6_16240V3.4">
    <property type="protein sequence ID" value="Pp3c6_16240V3.4"/>
    <property type="gene ID" value="Pp3c6_16240"/>
</dbReference>
<dbReference type="GO" id="GO:0005789">
    <property type="term" value="C:endoplasmic reticulum membrane"/>
    <property type="evidence" value="ECO:0000318"/>
    <property type="project" value="GO_Central"/>
</dbReference>
<dbReference type="GO" id="GO:0006487">
    <property type="term" value="P:protein N-linked glycosylation"/>
    <property type="evidence" value="ECO:0000318"/>
    <property type="project" value="GO_Central"/>
</dbReference>
<evidence type="ECO:0000256" key="4">
    <source>
        <dbReference type="ARBA" id="ARBA00022676"/>
    </source>
</evidence>
<dbReference type="InterPro" id="IPR005599">
    <property type="entry name" value="GPI_mannosylTrfase"/>
</dbReference>
<dbReference type="FunCoup" id="A0A2K1KFW3">
    <property type="interactions" value="4234"/>
</dbReference>
<evidence type="ECO:0000256" key="2">
    <source>
        <dbReference type="ARBA" id="ARBA00004922"/>
    </source>
</evidence>
<evidence type="ECO:0000256" key="6">
    <source>
        <dbReference type="ARBA" id="ARBA00022692"/>
    </source>
</evidence>
<feature type="transmembrane region" description="Helical" evidence="10">
    <location>
        <begin position="332"/>
        <end position="350"/>
    </location>
</feature>
<keyword evidence="4 10" id="KW-0328">Glycosyltransferase</keyword>
<dbReference type="RefSeq" id="XP_024378648.1">
    <property type="nucleotide sequence ID" value="XM_024522880.2"/>
</dbReference>
<reference evidence="12 14" key="2">
    <citation type="journal article" date="2018" name="Plant J.">
        <title>The Physcomitrella patens chromosome-scale assembly reveals moss genome structure and evolution.</title>
        <authorList>
            <person name="Lang D."/>
            <person name="Ullrich K.K."/>
            <person name="Murat F."/>
            <person name="Fuchs J."/>
            <person name="Jenkins J."/>
            <person name="Haas F.B."/>
            <person name="Piednoel M."/>
            <person name="Gundlach H."/>
            <person name="Van Bel M."/>
            <person name="Meyberg R."/>
            <person name="Vives C."/>
            <person name="Morata J."/>
            <person name="Symeonidi A."/>
            <person name="Hiss M."/>
            <person name="Muchero W."/>
            <person name="Kamisugi Y."/>
            <person name="Saleh O."/>
            <person name="Blanc G."/>
            <person name="Decker E.L."/>
            <person name="van Gessel N."/>
            <person name="Grimwood J."/>
            <person name="Hayes R.D."/>
            <person name="Graham S.W."/>
            <person name="Gunter L.E."/>
            <person name="McDaniel S.F."/>
            <person name="Hoernstein S.N.W."/>
            <person name="Larsson A."/>
            <person name="Li F.W."/>
            <person name="Perroud P.F."/>
            <person name="Phillips J."/>
            <person name="Ranjan P."/>
            <person name="Rokshar D.S."/>
            <person name="Rothfels C.J."/>
            <person name="Schneider L."/>
            <person name="Shu S."/>
            <person name="Stevenson D.W."/>
            <person name="Thummler F."/>
            <person name="Tillich M."/>
            <person name="Villarreal Aguilar J.C."/>
            <person name="Widiez T."/>
            <person name="Wong G.K."/>
            <person name="Wymore A."/>
            <person name="Zhang Y."/>
            <person name="Zimmer A.D."/>
            <person name="Quatrano R.S."/>
            <person name="Mayer K.F.X."/>
            <person name="Goodstein D."/>
            <person name="Casacuberta J.M."/>
            <person name="Vandepoele K."/>
            <person name="Reski R."/>
            <person name="Cuming A.C."/>
            <person name="Tuskan G.A."/>
            <person name="Maumus F."/>
            <person name="Salse J."/>
            <person name="Schmutz J."/>
            <person name="Rensing S.A."/>
        </authorList>
    </citation>
    <scope>NUCLEOTIDE SEQUENCE [LARGE SCALE GENOMIC DNA]</scope>
    <source>
        <strain evidence="13 14">cv. Gransden 2004</strain>
    </source>
</reference>
<keyword evidence="8 10" id="KW-1133">Transmembrane helix</keyword>
<feature type="transmembrane region" description="Helical" evidence="10">
    <location>
        <begin position="95"/>
        <end position="115"/>
    </location>
</feature>
<reference evidence="12 14" key="1">
    <citation type="journal article" date="2008" name="Science">
        <title>The Physcomitrella genome reveals evolutionary insights into the conquest of land by plants.</title>
        <authorList>
            <person name="Rensing S."/>
            <person name="Lang D."/>
            <person name="Zimmer A."/>
            <person name="Terry A."/>
            <person name="Salamov A."/>
            <person name="Shapiro H."/>
            <person name="Nishiyama T."/>
            <person name="Perroud P.-F."/>
            <person name="Lindquist E."/>
            <person name="Kamisugi Y."/>
            <person name="Tanahashi T."/>
            <person name="Sakakibara K."/>
            <person name="Fujita T."/>
            <person name="Oishi K."/>
            <person name="Shin-I T."/>
            <person name="Kuroki Y."/>
            <person name="Toyoda A."/>
            <person name="Suzuki Y."/>
            <person name="Hashimoto A."/>
            <person name="Yamaguchi K."/>
            <person name="Sugano A."/>
            <person name="Kohara Y."/>
            <person name="Fujiyama A."/>
            <person name="Anterola A."/>
            <person name="Aoki S."/>
            <person name="Ashton N."/>
            <person name="Barbazuk W.B."/>
            <person name="Barker E."/>
            <person name="Bennetzen J."/>
            <person name="Bezanilla M."/>
            <person name="Blankenship R."/>
            <person name="Cho S.H."/>
            <person name="Dutcher S."/>
            <person name="Estelle M."/>
            <person name="Fawcett J.A."/>
            <person name="Gundlach H."/>
            <person name="Hanada K."/>
            <person name="Heyl A."/>
            <person name="Hicks K.A."/>
            <person name="Hugh J."/>
            <person name="Lohr M."/>
            <person name="Mayer K."/>
            <person name="Melkozernov A."/>
            <person name="Murata T."/>
            <person name="Nelson D."/>
            <person name="Pils B."/>
            <person name="Prigge M."/>
            <person name="Reiss B."/>
            <person name="Renner T."/>
            <person name="Rombauts S."/>
            <person name="Rushton P."/>
            <person name="Sanderfoot A."/>
            <person name="Schween G."/>
            <person name="Shiu S.-H."/>
            <person name="Stueber K."/>
            <person name="Theodoulou F.L."/>
            <person name="Tu H."/>
            <person name="Van de Peer Y."/>
            <person name="Verrier P.J."/>
            <person name="Waters E."/>
            <person name="Wood A."/>
            <person name="Yang L."/>
            <person name="Cove D."/>
            <person name="Cuming A."/>
            <person name="Hasebe M."/>
            <person name="Lucas S."/>
            <person name="Mishler D.B."/>
            <person name="Reski R."/>
            <person name="Grigoriev I."/>
            <person name="Quatrano R.S."/>
            <person name="Boore J.L."/>
        </authorList>
    </citation>
    <scope>NUCLEOTIDE SEQUENCE [LARGE SCALE GENOMIC DNA]</scope>
    <source>
        <strain evidence="13 14">cv. Gransden 2004</strain>
    </source>
</reference>
<evidence type="ECO:0000256" key="10">
    <source>
        <dbReference type="RuleBase" id="RU363075"/>
    </source>
</evidence>
<dbReference type="UniPathway" id="UPA00378"/>
<comment type="similarity">
    <text evidence="3 10">Belongs to the glycosyltransferase 22 family.</text>
</comment>
<dbReference type="GeneID" id="112283768"/>
<dbReference type="GO" id="GO:0036503">
    <property type="term" value="P:ERAD pathway"/>
    <property type="evidence" value="ECO:0007669"/>
    <property type="project" value="EnsemblPlants"/>
</dbReference>
<dbReference type="PaxDb" id="3218-PP1S478_15V6.1"/>
<dbReference type="EMBL" id="ABEU02000006">
    <property type="protein sequence ID" value="PNR52649.1"/>
    <property type="molecule type" value="Genomic_DNA"/>
</dbReference>
<evidence type="ECO:0000256" key="5">
    <source>
        <dbReference type="ARBA" id="ARBA00022679"/>
    </source>
</evidence>
<feature type="transmembrane region" description="Helical" evidence="10">
    <location>
        <begin position="199"/>
        <end position="224"/>
    </location>
</feature>
<dbReference type="Gramene" id="Pp3c6_16240V3.1">
    <property type="protein sequence ID" value="Pp3c6_16240V3.1"/>
    <property type="gene ID" value="Pp3c6_16240"/>
</dbReference>
<accession>A0A2K1KFW3</accession>
<evidence type="ECO:0000313" key="13">
    <source>
        <dbReference type="EnsemblPlants" id="Pp3c6_16240V3.1"/>
    </source>
</evidence>
<keyword evidence="14" id="KW-1185">Reference proteome</keyword>
<keyword evidence="5" id="KW-0808">Transferase</keyword>
<feature type="transmembrane region" description="Helical" evidence="10">
    <location>
        <begin position="230"/>
        <end position="252"/>
    </location>
</feature>
<dbReference type="KEGG" id="ppp:112283768"/>
<sequence>MASDLRKRRRTVEEEVPPRDREKEKADEVEEVKSKGLGWGGAFLLLMVARYYSVVYNNIHDCDEVFNYWEPLHYLLYKSGFQTWEYSSEFALRSYLYLLLHAVVSGPSLLLSNAGFTKMHVFYSVRLALGLVSAATEATLVSAANQKLGPRVGMYTLMLLCVSSGCFNASTSFLPSTFSMYAITLASALVLLGGRHKAVVAISAAGVLVGWPFAALAAAPLVVYSLISGGFFHVFLAGLLSTLCTMVLSVLADRHFYGRWTSSVVNLVFYNVFSGEGSTLYGVEGPTFYFLNAYNNFNFSFVLALLSPSLLYIERRDYDSLPRKPNRGYPRLLVAISPLFIWVAFMSLQAHKEERFLYPIYPLICLAAAATIERLHDFLPESWKLHEYLSWITWWVKRARPLVLGGILALSYCRTLSLFHGYSAPMQAYRHLPPLNANTTSEATVCIGDEWHRFPSSFFLPSSHYHVAWLNDGFTGLLPRPFDPALGGTTAAPRHFNSKNKASADQFLADESLCDFLIELELNRDDRTYRSHNKESWKPVYELRFLDKELSPAKTRAFFFPWIWEKSNKFGTYRLLRRMNESASI</sequence>
<dbReference type="PANTHER" id="PTHR22760:SF2">
    <property type="entry name" value="ALPHA-1,2-MANNOSYLTRANSFERASE ALG9"/>
    <property type="match status" value="1"/>
</dbReference>
<comment type="pathway">
    <text evidence="2">Protein modification; protein glycosylation.</text>
</comment>
<dbReference type="STRING" id="3218.A0A2K1KFW3"/>
<dbReference type="Proteomes" id="UP000006727">
    <property type="component" value="Chromosome 6"/>
</dbReference>
<proteinExistence type="inferred from homology"/>
<evidence type="ECO:0000313" key="12">
    <source>
        <dbReference type="EMBL" id="PNR52649.1"/>
    </source>
</evidence>
<keyword evidence="6 10" id="KW-0812">Transmembrane</keyword>
<evidence type="ECO:0000256" key="1">
    <source>
        <dbReference type="ARBA" id="ARBA00004477"/>
    </source>
</evidence>
<dbReference type="EC" id="2.4.1.-" evidence="10"/>
<feature type="transmembrane region" description="Helical" evidence="10">
    <location>
        <begin position="289"/>
        <end position="311"/>
    </location>
</feature>